<comment type="caution">
    <text evidence="2">The sequence shown here is derived from an EMBL/GenBank/DDBJ whole genome shotgun (WGS) entry which is preliminary data.</text>
</comment>
<dbReference type="RefSeq" id="WP_017486774.1">
    <property type="nucleotide sequence ID" value="NZ_JBHSWN010000001.1"/>
</dbReference>
<accession>A0ABW2BSK1</accession>
<proteinExistence type="predicted"/>
<organism evidence="2 3">
    <name type="scientific">Methylobacterium komagatae</name>
    <dbReference type="NCBI Taxonomy" id="374425"/>
    <lineage>
        <taxon>Bacteria</taxon>
        <taxon>Pseudomonadati</taxon>
        <taxon>Pseudomonadota</taxon>
        <taxon>Alphaproteobacteria</taxon>
        <taxon>Hyphomicrobiales</taxon>
        <taxon>Methylobacteriaceae</taxon>
        <taxon>Methylobacterium</taxon>
    </lineage>
</organism>
<evidence type="ECO:0000313" key="2">
    <source>
        <dbReference type="EMBL" id="MFC6792777.1"/>
    </source>
</evidence>
<name>A0ABW2BSK1_9HYPH</name>
<dbReference type="EMBL" id="JBHSWN010000001">
    <property type="protein sequence ID" value="MFC6792777.1"/>
    <property type="molecule type" value="Genomic_DNA"/>
</dbReference>
<gene>
    <name evidence="2" type="ORF">ACFQE0_26370</name>
</gene>
<evidence type="ECO:0000313" key="3">
    <source>
        <dbReference type="Proteomes" id="UP001596292"/>
    </source>
</evidence>
<keyword evidence="3" id="KW-1185">Reference proteome</keyword>
<sequence>MEQHLAGRVRQVDAGGVRRFLGDGMVEGIDRVATPGRIDLQPGGHVDAGRSQPPDLGLGRRVGQHALG</sequence>
<evidence type="ECO:0000256" key="1">
    <source>
        <dbReference type="SAM" id="MobiDB-lite"/>
    </source>
</evidence>
<dbReference type="Proteomes" id="UP001596292">
    <property type="component" value="Unassembled WGS sequence"/>
</dbReference>
<feature type="region of interest" description="Disordered" evidence="1">
    <location>
        <begin position="35"/>
        <end position="68"/>
    </location>
</feature>
<reference evidence="3" key="1">
    <citation type="journal article" date="2019" name="Int. J. Syst. Evol. Microbiol.">
        <title>The Global Catalogue of Microorganisms (GCM) 10K type strain sequencing project: providing services to taxonomists for standard genome sequencing and annotation.</title>
        <authorList>
            <consortium name="The Broad Institute Genomics Platform"/>
            <consortium name="The Broad Institute Genome Sequencing Center for Infectious Disease"/>
            <person name="Wu L."/>
            <person name="Ma J."/>
        </authorList>
    </citation>
    <scope>NUCLEOTIDE SEQUENCE [LARGE SCALE GENOMIC DNA]</scope>
    <source>
        <strain evidence="3">CCUG 48316</strain>
    </source>
</reference>
<protein>
    <submittedName>
        <fullName evidence="2">Uncharacterized protein</fullName>
    </submittedName>
</protein>